<protein>
    <submittedName>
        <fullName evidence="2">Putative repeat protein (TIGR01451 family)</fullName>
    </submittedName>
</protein>
<dbReference type="EMBL" id="JACHLC010000001">
    <property type="protein sequence ID" value="MBB6369121.1"/>
    <property type="molecule type" value="Genomic_DNA"/>
</dbReference>
<evidence type="ECO:0000259" key="1">
    <source>
        <dbReference type="Pfam" id="PF26628"/>
    </source>
</evidence>
<comment type="caution">
    <text evidence="2">The sequence shown here is derived from an EMBL/GenBank/DDBJ whole genome shotgun (WGS) entry which is preliminary data.</text>
</comment>
<evidence type="ECO:0000313" key="3">
    <source>
        <dbReference type="Proteomes" id="UP000589738"/>
    </source>
</evidence>
<dbReference type="InterPro" id="IPR058515">
    <property type="entry name" value="DUF8202"/>
</dbReference>
<keyword evidence="3" id="KW-1185">Reference proteome</keyword>
<organism evidence="2 3">
    <name type="scientific">Chryseobacterium shigense</name>
    <dbReference type="NCBI Taxonomy" id="297244"/>
    <lineage>
        <taxon>Bacteria</taxon>
        <taxon>Pseudomonadati</taxon>
        <taxon>Bacteroidota</taxon>
        <taxon>Flavobacteriia</taxon>
        <taxon>Flavobacteriales</taxon>
        <taxon>Weeksellaceae</taxon>
        <taxon>Chryseobacterium group</taxon>
        <taxon>Chryseobacterium</taxon>
    </lineage>
</organism>
<feature type="domain" description="DUF8202" evidence="1">
    <location>
        <begin position="1059"/>
        <end position="1248"/>
    </location>
</feature>
<proteinExistence type="predicted"/>
<dbReference type="InterPro" id="IPR047589">
    <property type="entry name" value="DUF11_rpt"/>
</dbReference>
<dbReference type="RefSeq" id="WP_184429249.1">
    <property type="nucleotide sequence ID" value="NZ_JACHLC010000001.1"/>
</dbReference>
<dbReference type="Pfam" id="PF26628">
    <property type="entry name" value="DUF8202"/>
    <property type="match status" value="3"/>
</dbReference>
<dbReference type="Proteomes" id="UP000589738">
    <property type="component" value="Unassembled WGS sequence"/>
</dbReference>
<reference evidence="2 3" key="1">
    <citation type="submission" date="2020-08" db="EMBL/GenBank/DDBJ databases">
        <title>Functional genomics of gut bacteria from endangered species of beetles.</title>
        <authorList>
            <person name="Carlos-Shanley C."/>
        </authorList>
    </citation>
    <scope>NUCLEOTIDE SEQUENCE [LARGE SCALE GENOMIC DNA]</scope>
    <source>
        <strain evidence="2 3">S00136</strain>
    </source>
</reference>
<feature type="domain" description="DUF8202" evidence="1">
    <location>
        <begin position="222"/>
        <end position="405"/>
    </location>
</feature>
<feature type="domain" description="DUF8202" evidence="1">
    <location>
        <begin position="646"/>
        <end position="834"/>
    </location>
</feature>
<sequence>MSVLINAQNPGGVTNVQLWYKANAGITPVGSNVQTWSNSAPSSTYTLAQQSATAATTLPAYNTSQINFNPSVRFDGVDDRLVTTTTVPQTVTTAAAAPYTTSQYVVYRNIGTNARPLYNHSNGGGSAWNVGAITNGAMYITNRYVSTSTPAVNEIRLQELDGSTSAATSYLNGASVSSVLNNGIGNAGAQSFWIGGESGLTNVNADIAEVVIYNINQTAANRTHIESYLCLKYGMTKSGNYTTPGTASTYWSSATNTGFNNNITGIGRDDNSALYQKQSMSINSGQQVLIGLTGMANTNASNTGTLTDQQYLVVGDNGSAKAPSVPINGITGVNYRFGAVWKVQNTGSVGTVRVMWPQGLSNIKLIQNNLDPTFSVGNTFVDMSANTQTINGVIYNYADVTLADGQYFTLAAFVQAPGGVISSLQIWNRADFGTNTTAEGGTVTSWNNSALPGGQLQALSGFTSHTASSTYLNQGGNFNPTVRMIQGAGLGMLNAFSSTATTLGTAGSFYNVSKAGAGGTVTTGYNVQMNVSNATLSTVGSPEAEIGSYINSSTSAGIFRWSQSVNVSNLFTPSTYNILGWAYTTSLSSGTFPYKINGKSVTASYAPSAFTGRNFHLNTDTDGGLERGGNDYQEVIGYERQVTPAEQSRIESYLAVKYGITIDQTTATNYVATDGTTIWNATTNSAYNQNIAGIGRDDNTALNQKQSQSINSNTSQVIIGIGGTLANTNALNTNSFPTDRQYLMWGDNGLARSLSVIITGISGINLRFAAIWKAQNTTSVGTVRVLWPQGITNMKLLQSSDAIFDSSDTVTNMTSTQVVNGITYNYADVTLANGQYFTFAGFINAPAGVAAGLGYWYDAGVTATLTNWSDRVNGFTISKNGTGAIVLSNGDTNSNYNPFYTFSATDFAHFTGVINPVALGRLHTTFAVGAKSGDINAFYSHIFRFGNDPTSGTIHRYGLGINTSNNYSSLHYINSGGTIDRQNTNFSAILNKMTLIGGQVSSVVSGNNKQVGYNGSFSTFSDDITADVYANMQIGGSIYGFAGRIPEVVYYNASLSTQDRDKVDSYFAIKYGITLIQPQNYLNSDATIVWNSSTNTAFNNNIFGVARDVIGNLDQKVSHSINDNSILTASTVNDFTSPNSTVSRTSLADKGFMMFGDNNIHTGTTVVNPVNCPALADGLERINKTWLVQETGTVGAAYFEVDLSSYNINSEISLYFADDSGFTTNTGISPAVSVSGGKAVFYYNFKNGQYFTVVGKVGPIACQTCTGGKQTLQNAQAWFNGGTTGMNTNTLSNVPLTGTAPASGALSADISATYPSGVEWIPTLFPRMFGKWTQLSRYDNLSGAAGKVSYTVNLKDVSGSKAAKASFQIAGITKLAGQTAVVKVIGYCGANQVIPKMNYAYNSTPALNSILRRYTIDSATGTATGTQPYLDYLDYATVNVDFEKPVEKIVIEWTINREQVFSKVDFLYIGDMSFVCANPIEPTPDNVSIIASYIESQLPTCEDATLKLNIKNNNCTSKTIDINNTLPGGLQYVAASYVGLGTEAPTYAGQNFLLNDLTVPSGDSYIYIKVRPSGAGTYATHFNYTVDGGINNPNPYRSDDDSGTAGYQDTSITYTASPVIAKPTVTKSVNRCFGTSSTELEYTVNITNNDTNPITSVEFMDNLDAAQTYITGSLVQTNFTANGTATFNGGLVYISGMSIAPGQTAVVKFKVNTNTSASMAYTDVDGSKFFYNQASVSVDPQSQCGAANSVASNLLKVLACTYCTKDPNTSPADTFTKIGITIQTKQSGWPENLPNGAVALESKTKGFVITRTQSSLIVNPVEGMLIYDTTDKCMKLYNGTSWNCVVRSCNE</sequence>
<evidence type="ECO:0000313" key="2">
    <source>
        <dbReference type="EMBL" id="MBB6369121.1"/>
    </source>
</evidence>
<name>A0A841N316_9FLAO</name>
<gene>
    <name evidence="2" type="ORF">HNP36_000174</name>
</gene>
<accession>A0A841N316</accession>
<dbReference type="NCBIfam" id="TIGR01451">
    <property type="entry name" value="B_ant_repeat"/>
    <property type="match status" value="1"/>
</dbReference>